<sequence length="195" mass="22602">MALHQGIQTAEFVQNWLRYLHLLWQQQQQGLDSQMAMDIQNLKHTVEWFRDQMSVLSTKSMLKCDWNSSHICVTPLPYNVSKDWDKIKRTLIGHVNLTNEILALEKEIENTYSNNLLSHTRGDILESLADGIANLNPFGQIKTLLSTTLSNTIVLLIILFIAFLVFRRWSQQRAVDNNNQNMLSTLQYVTSQKKQ</sequence>
<keyword evidence="2" id="KW-0812">Transmembrane</keyword>
<dbReference type="InParanoid" id="A0A7J8J7P3"/>
<feature type="transmembrane region" description="Helical" evidence="2">
    <location>
        <begin position="144"/>
        <end position="166"/>
    </location>
</feature>
<dbReference type="InterPro" id="IPR000328">
    <property type="entry name" value="GP41-like"/>
</dbReference>
<dbReference type="AlphaFoldDB" id="A0A7J8J7P3"/>
<evidence type="ECO:0000256" key="2">
    <source>
        <dbReference type="SAM" id="Phobius"/>
    </source>
</evidence>
<evidence type="ECO:0000259" key="3">
    <source>
        <dbReference type="Pfam" id="PF00517"/>
    </source>
</evidence>
<name>A0A7J8J7P3_MOLMO</name>
<dbReference type="Proteomes" id="UP000550707">
    <property type="component" value="Unassembled WGS sequence"/>
</dbReference>
<reference evidence="4 5" key="1">
    <citation type="journal article" date="2020" name="Nature">
        <title>Six reference-quality genomes reveal evolution of bat adaptations.</title>
        <authorList>
            <person name="Jebb D."/>
            <person name="Huang Z."/>
            <person name="Pippel M."/>
            <person name="Hughes G.M."/>
            <person name="Lavrichenko K."/>
            <person name="Devanna P."/>
            <person name="Winkler S."/>
            <person name="Jermiin L.S."/>
            <person name="Skirmuntt E.C."/>
            <person name="Katzourakis A."/>
            <person name="Burkitt-Gray L."/>
            <person name="Ray D.A."/>
            <person name="Sullivan K.A.M."/>
            <person name="Roscito J.G."/>
            <person name="Kirilenko B.M."/>
            <person name="Davalos L.M."/>
            <person name="Corthals A.P."/>
            <person name="Power M.L."/>
            <person name="Jones G."/>
            <person name="Ransome R.D."/>
            <person name="Dechmann D.K.N."/>
            <person name="Locatelli A.G."/>
            <person name="Puechmaille S.J."/>
            <person name="Fedrigo O."/>
            <person name="Jarvis E.D."/>
            <person name="Hiller M."/>
            <person name="Vernes S.C."/>
            <person name="Myers E.W."/>
            <person name="Teeling E.C."/>
        </authorList>
    </citation>
    <scope>NUCLEOTIDE SEQUENCE [LARGE SCALE GENOMIC DNA]</scope>
    <source>
        <strain evidence="4">MMolMol1</strain>
        <tissue evidence="4">Muscle</tissue>
    </source>
</reference>
<feature type="domain" description="Retroviral envelope protein GP41-like" evidence="3">
    <location>
        <begin position="2"/>
        <end position="168"/>
    </location>
</feature>
<evidence type="ECO:0000313" key="4">
    <source>
        <dbReference type="EMBL" id="KAF6492429.1"/>
    </source>
</evidence>
<comment type="subcellular location">
    <subcellularLocation>
        <location evidence="1">Virion</location>
    </subcellularLocation>
</comment>
<dbReference type="PANTHER" id="PTHR34313:SF2">
    <property type="entry name" value="ENDOGENOUS RETROVIRUS GROUP K MEMBER 21 ENV POLYPROTEIN-LIKE"/>
    <property type="match status" value="1"/>
</dbReference>
<evidence type="ECO:0000313" key="5">
    <source>
        <dbReference type="Proteomes" id="UP000550707"/>
    </source>
</evidence>
<keyword evidence="2" id="KW-0472">Membrane</keyword>
<dbReference type="Pfam" id="PF00517">
    <property type="entry name" value="GP41"/>
    <property type="match status" value="1"/>
</dbReference>
<dbReference type="PANTHER" id="PTHR34313">
    <property type="entry name" value="ENDOGENOUS RETROVIRUS GROUP K MEMBER 113 ENV POLYPROTEIN-RELATED"/>
    <property type="match status" value="1"/>
</dbReference>
<dbReference type="EMBL" id="JACASF010000002">
    <property type="protein sequence ID" value="KAF6492429.1"/>
    <property type="molecule type" value="Genomic_DNA"/>
</dbReference>
<evidence type="ECO:0000256" key="1">
    <source>
        <dbReference type="ARBA" id="ARBA00004328"/>
    </source>
</evidence>
<dbReference type="GO" id="GO:0005198">
    <property type="term" value="F:structural molecule activity"/>
    <property type="evidence" value="ECO:0007669"/>
    <property type="project" value="InterPro"/>
</dbReference>
<proteinExistence type="predicted"/>
<comment type="caution">
    <text evidence="4">The sequence shown here is derived from an EMBL/GenBank/DDBJ whole genome shotgun (WGS) entry which is preliminary data.</text>
</comment>
<dbReference type="InterPro" id="IPR051255">
    <property type="entry name" value="Retroviral_env_glycoprotein"/>
</dbReference>
<organism evidence="4 5">
    <name type="scientific">Molossus molossus</name>
    <name type="common">Pallas' mastiff bat</name>
    <name type="synonym">Vespertilio molossus</name>
    <dbReference type="NCBI Taxonomy" id="27622"/>
    <lineage>
        <taxon>Eukaryota</taxon>
        <taxon>Metazoa</taxon>
        <taxon>Chordata</taxon>
        <taxon>Craniata</taxon>
        <taxon>Vertebrata</taxon>
        <taxon>Euteleostomi</taxon>
        <taxon>Mammalia</taxon>
        <taxon>Eutheria</taxon>
        <taxon>Laurasiatheria</taxon>
        <taxon>Chiroptera</taxon>
        <taxon>Yangochiroptera</taxon>
        <taxon>Molossidae</taxon>
        <taxon>Molossus</taxon>
    </lineage>
</organism>
<protein>
    <recommendedName>
        <fullName evidence="3">Retroviral envelope protein GP41-like domain-containing protein</fullName>
    </recommendedName>
</protein>
<accession>A0A7J8J7P3</accession>
<keyword evidence="5" id="KW-1185">Reference proteome</keyword>
<keyword evidence="2" id="KW-1133">Transmembrane helix</keyword>
<gene>
    <name evidence="4" type="ORF">HJG59_009632</name>
</gene>